<evidence type="ECO:0000256" key="2">
    <source>
        <dbReference type="ARBA" id="ARBA00022840"/>
    </source>
</evidence>
<feature type="domain" description="Bacterial type II secretion system protein E" evidence="3">
    <location>
        <begin position="163"/>
        <end position="326"/>
    </location>
</feature>
<feature type="domain" description="Type II secretion system protein GspE N-terminal" evidence="4">
    <location>
        <begin position="59"/>
        <end position="142"/>
    </location>
</feature>
<protein>
    <recommendedName>
        <fullName evidence="6">Bacterial type II secretion system protein E domain-containing protein</fullName>
    </recommendedName>
</protein>
<dbReference type="AlphaFoldDB" id="A0A381SUH8"/>
<evidence type="ECO:0008006" key="6">
    <source>
        <dbReference type="Google" id="ProtNLM"/>
    </source>
</evidence>
<dbReference type="EMBL" id="UINC01003596">
    <property type="protein sequence ID" value="SVA07675.1"/>
    <property type="molecule type" value="Genomic_DNA"/>
</dbReference>
<sequence length="326" mass="35938">VNRTIGQILINERMLTNEQVETALEFKDENKCFIGAACVQLGFLEANQILEALAIQLYLPMVNLNHMNIDSDVLDYIPQERARDLKIMPLFEIGDQLTVVVSDPQNIQVVDTIRKMTDKQVQLALSTEESILWAIDGNYSSGAAFGKEDFQQGADAMEEASSEENIQIADSIMVEAARSGTSDVHIEPGDGYLQVRFRKDGVLDKFSTLPPSRTAGLVSRFKVLAGIDIAESRKPQDGRFQQEISKDHPVDVRVSTYPTPYGEKVVMRILDQSKGVTNLDKLGFGKSTLQQWKSAYTSGNGIVLVTGPTGSGKSTTLYATLSRINT</sequence>
<dbReference type="Gene3D" id="3.30.450.90">
    <property type="match status" value="1"/>
</dbReference>
<evidence type="ECO:0000256" key="1">
    <source>
        <dbReference type="ARBA" id="ARBA00022741"/>
    </source>
</evidence>
<dbReference type="SUPFAM" id="SSF52540">
    <property type="entry name" value="P-loop containing nucleoside triphosphate hydrolases"/>
    <property type="match status" value="1"/>
</dbReference>
<dbReference type="InterPro" id="IPR027417">
    <property type="entry name" value="P-loop_NTPase"/>
</dbReference>
<keyword evidence="1" id="KW-0547">Nucleotide-binding</keyword>
<accession>A0A381SUH8</accession>
<dbReference type="GO" id="GO:0016887">
    <property type="term" value="F:ATP hydrolysis activity"/>
    <property type="evidence" value="ECO:0007669"/>
    <property type="project" value="TreeGrafter"/>
</dbReference>
<dbReference type="GO" id="GO:0005886">
    <property type="term" value="C:plasma membrane"/>
    <property type="evidence" value="ECO:0007669"/>
    <property type="project" value="TreeGrafter"/>
</dbReference>
<dbReference type="FunFam" id="3.30.300.160:FF:000002">
    <property type="entry name" value="Type II secretion system protein E"/>
    <property type="match status" value="1"/>
</dbReference>
<reference evidence="5" key="1">
    <citation type="submission" date="2018-05" db="EMBL/GenBank/DDBJ databases">
        <authorList>
            <person name="Lanie J.A."/>
            <person name="Ng W.-L."/>
            <person name="Kazmierczak K.M."/>
            <person name="Andrzejewski T.M."/>
            <person name="Davidsen T.M."/>
            <person name="Wayne K.J."/>
            <person name="Tettelin H."/>
            <person name="Glass J.I."/>
            <person name="Rusch D."/>
            <person name="Podicherti R."/>
            <person name="Tsui H.-C.T."/>
            <person name="Winkler M.E."/>
        </authorList>
    </citation>
    <scope>NUCLEOTIDE SEQUENCE</scope>
</reference>
<gene>
    <name evidence="5" type="ORF">METZ01_LOCUS60529</name>
</gene>
<name>A0A381SUH8_9ZZZZ</name>
<evidence type="ECO:0000259" key="3">
    <source>
        <dbReference type="Pfam" id="PF00437"/>
    </source>
</evidence>
<dbReference type="PANTHER" id="PTHR30258">
    <property type="entry name" value="TYPE II SECRETION SYSTEM PROTEIN GSPE-RELATED"/>
    <property type="match status" value="1"/>
</dbReference>
<dbReference type="Gene3D" id="3.30.300.160">
    <property type="entry name" value="Type II secretion system, protein E, N-terminal domain"/>
    <property type="match status" value="1"/>
</dbReference>
<dbReference type="GO" id="GO:0005524">
    <property type="term" value="F:ATP binding"/>
    <property type="evidence" value="ECO:0007669"/>
    <property type="project" value="UniProtKB-KW"/>
</dbReference>
<dbReference type="InterPro" id="IPR007831">
    <property type="entry name" value="T2SS_GspE_N"/>
</dbReference>
<dbReference type="SUPFAM" id="SSF160246">
    <property type="entry name" value="EspE N-terminal domain-like"/>
    <property type="match status" value="1"/>
</dbReference>
<keyword evidence="2" id="KW-0067">ATP-binding</keyword>
<dbReference type="InterPro" id="IPR037257">
    <property type="entry name" value="T2SS_E_N_sf"/>
</dbReference>
<feature type="non-terminal residue" evidence="5">
    <location>
        <position position="326"/>
    </location>
</feature>
<evidence type="ECO:0000259" key="4">
    <source>
        <dbReference type="Pfam" id="PF05157"/>
    </source>
</evidence>
<evidence type="ECO:0000313" key="5">
    <source>
        <dbReference type="EMBL" id="SVA07675.1"/>
    </source>
</evidence>
<dbReference type="PANTHER" id="PTHR30258:SF1">
    <property type="entry name" value="PROTEIN TRANSPORT PROTEIN HOFB HOMOLOG"/>
    <property type="match status" value="1"/>
</dbReference>
<dbReference type="Pfam" id="PF00437">
    <property type="entry name" value="T2SSE"/>
    <property type="match status" value="1"/>
</dbReference>
<proteinExistence type="predicted"/>
<dbReference type="Gene3D" id="3.40.50.300">
    <property type="entry name" value="P-loop containing nucleotide triphosphate hydrolases"/>
    <property type="match status" value="1"/>
</dbReference>
<feature type="non-terminal residue" evidence="5">
    <location>
        <position position="1"/>
    </location>
</feature>
<dbReference type="InterPro" id="IPR001482">
    <property type="entry name" value="T2SS/T4SS_dom"/>
</dbReference>
<dbReference type="Pfam" id="PF05157">
    <property type="entry name" value="MshEN"/>
    <property type="match status" value="1"/>
</dbReference>
<organism evidence="5">
    <name type="scientific">marine metagenome</name>
    <dbReference type="NCBI Taxonomy" id="408172"/>
    <lineage>
        <taxon>unclassified sequences</taxon>
        <taxon>metagenomes</taxon>
        <taxon>ecological metagenomes</taxon>
    </lineage>
</organism>